<name>A0A3B1BZT5_9ZZZZ</name>
<feature type="domain" description="Glutamate-ammonia ligase adenylyltransferase repeated" evidence="7">
    <location>
        <begin position="78"/>
        <end position="318"/>
    </location>
</feature>
<dbReference type="GO" id="GO:0005829">
    <property type="term" value="C:cytosol"/>
    <property type="evidence" value="ECO:0007669"/>
    <property type="project" value="TreeGrafter"/>
</dbReference>
<dbReference type="GO" id="GO:0008882">
    <property type="term" value="F:[glutamate-ammonia-ligase] adenylyltransferase activity"/>
    <property type="evidence" value="ECO:0007669"/>
    <property type="project" value="UniProtKB-EC"/>
</dbReference>
<gene>
    <name evidence="9" type="ORF">MNBD_IGNAVI01-2128</name>
</gene>
<dbReference type="CDD" id="cd05401">
    <property type="entry name" value="NT_GlnE_GlnD_like"/>
    <property type="match status" value="2"/>
</dbReference>
<sequence>MEKQFQFSDKLIKTIVTYSSGFFSADNLDKLITSFEAETKNYYFTSESESNLHRIFNSVLDKVTLFKNCLKYPLLVEVLIALSASSNYLTDIIVRNPEFIYLVFTDNFFHSKLEREKLDKEVSGGINRFKTFDAKVGHLRLLKRKYLLKIGLKDILHLCSFEETIDEISVLAYSINSNLFDLCYTQICRNNNADVKTNNYALISLGKMGGCELNYSSDIDLMLFFNKNSKVKNTKKDYYEILFDSIQLYTSMASSITEGGFLYRVDFRLRPDGSSSPLCRSLNDTITYYETRGEQWEKQMLIKANFLSGNKLLYNTFDKFRRSHIFSTSASLSPLDKIKRMKQEIEKHHPEESNVKTFWGGIRDIEFSVQALQLINGSKNKKLQSANTLDTIKALSELKIITKDEAKELNDAYIFFRKIEHFLQLMNNKQTHQIPNDQYTQNQLRNYLGFPSIKKFDNALLKHRQNVRNIFNSIFGESENSRSESNSTTIKYLDKKRAEKNLNFLQLGTGLANQKSFDTRTIELFTKIEDTLKDYLSSAHAPDKVLENFVKLISVSKIPSIMYSEFQNKTFFKKVLTVCERSQIAIDSLMFNKSLIDLLISRKVFAKNISDILDELKFDELKFILTIQFALDLIDPKNLSLYLSQYYKNSLSQISSELEIDTEFFLAGLGSFGIGEMNFNSDVDLIVVVDKITDRSKLERTFQKFLKTAKEKFPSTDVDFRLRPEGKNSYLVWDIKNYENYLIKRAGVWEFQTLMKMSFLSGDEKLFEQFKNIVIDRIQQFNKKELIIKINEMHKKSAVMVTSSGQNIFDLKRSIGGFQTIDYLIQSLIFMNDDLIPDAIGQDQISNLRIIKAKFDSMEKINILIENYTTLKSILISIQNYLNTSNYKVLKDKRSADILANEIGFNDYKDLDNTILKIAKFNYTFLIEIINNYSK</sequence>
<proteinExistence type="predicted"/>
<dbReference type="Gene3D" id="1.20.120.330">
    <property type="entry name" value="Nucleotidyltransferases domain 2"/>
    <property type="match status" value="2"/>
</dbReference>
<evidence type="ECO:0000259" key="8">
    <source>
        <dbReference type="Pfam" id="PF08335"/>
    </source>
</evidence>
<dbReference type="SUPFAM" id="SSF81301">
    <property type="entry name" value="Nucleotidyltransferase"/>
    <property type="match status" value="2"/>
</dbReference>
<dbReference type="InterPro" id="IPR013546">
    <property type="entry name" value="PII_UdlTrfase/GS_AdlTrfase"/>
</dbReference>
<dbReference type="GO" id="GO:0000820">
    <property type="term" value="P:regulation of glutamine family amino acid metabolic process"/>
    <property type="evidence" value="ECO:0007669"/>
    <property type="project" value="TreeGrafter"/>
</dbReference>
<dbReference type="Pfam" id="PF03710">
    <property type="entry name" value="GlnE"/>
    <property type="match status" value="2"/>
</dbReference>
<keyword evidence="2 9" id="KW-0548">Nucleotidyltransferase</keyword>
<evidence type="ECO:0000256" key="4">
    <source>
        <dbReference type="ARBA" id="ARBA00022840"/>
    </source>
</evidence>
<feature type="domain" description="PII-uridylyltransferase/Glutamine-synthetase adenylyltransferase" evidence="8">
    <location>
        <begin position="337"/>
        <end position="475"/>
    </location>
</feature>
<accession>A0A3B1BZT5</accession>
<dbReference type="InterPro" id="IPR005190">
    <property type="entry name" value="GlnE_rpt_dom"/>
</dbReference>
<dbReference type="GO" id="GO:0016874">
    <property type="term" value="F:ligase activity"/>
    <property type="evidence" value="ECO:0007669"/>
    <property type="project" value="UniProtKB-KW"/>
</dbReference>
<dbReference type="SUPFAM" id="SSF81593">
    <property type="entry name" value="Nucleotidyltransferase substrate binding subunit/domain"/>
    <property type="match status" value="2"/>
</dbReference>
<protein>
    <submittedName>
        <fullName evidence="9">Glutamate-ammonia-ligase adenylyltransferase</fullName>
        <ecNumber evidence="9">2.7.7.42</ecNumber>
    </submittedName>
</protein>
<evidence type="ECO:0000256" key="6">
    <source>
        <dbReference type="ARBA" id="ARBA00023268"/>
    </source>
</evidence>
<evidence type="ECO:0000256" key="1">
    <source>
        <dbReference type="ARBA" id="ARBA00022679"/>
    </source>
</evidence>
<dbReference type="InterPro" id="IPR043519">
    <property type="entry name" value="NT_sf"/>
</dbReference>
<reference evidence="9" key="1">
    <citation type="submission" date="2018-06" db="EMBL/GenBank/DDBJ databases">
        <authorList>
            <person name="Zhirakovskaya E."/>
        </authorList>
    </citation>
    <scope>NUCLEOTIDE SEQUENCE</scope>
</reference>
<evidence type="ECO:0000256" key="3">
    <source>
        <dbReference type="ARBA" id="ARBA00022741"/>
    </source>
</evidence>
<dbReference type="PANTHER" id="PTHR30621">
    <property type="entry name" value="GLUTAMINE SYNTHETASE ADENYLYLTRANSFERASE"/>
    <property type="match status" value="1"/>
</dbReference>
<dbReference type="EC" id="2.7.7.42" evidence="9"/>
<keyword evidence="9" id="KW-0436">Ligase</keyword>
<dbReference type="InterPro" id="IPR023057">
    <property type="entry name" value="GlnE"/>
</dbReference>
<evidence type="ECO:0000256" key="5">
    <source>
        <dbReference type="ARBA" id="ARBA00022842"/>
    </source>
</evidence>
<keyword evidence="6" id="KW-0511">Multifunctional enzyme</keyword>
<keyword evidence="4" id="KW-0067">ATP-binding</keyword>
<dbReference type="GO" id="GO:0005524">
    <property type="term" value="F:ATP binding"/>
    <property type="evidence" value="ECO:0007669"/>
    <property type="project" value="UniProtKB-KW"/>
</dbReference>
<dbReference type="EMBL" id="UOGD01000046">
    <property type="protein sequence ID" value="VAX16160.1"/>
    <property type="molecule type" value="Genomic_DNA"/>
</dbReference>
<evidence type="ECO:0000313" key="9">
    <source>
        <dbReference type="EMBL" id="VAX16160.1"/>
    </source>
</evidence>
<dbReference type="Gene3D" id="3.30.460.10">
    <property type="entry name" value="Beta Polymerase, domain 2"/>
    <property type="match status" value="2"/>
</dbReference>
<feature type="domain" description="Glutamate-ammonia ligase adenylyltransferase repeated" evidence="7">
    <location>
        <begin position="643"/>
        <end position="771"/>
    </location>
</feature>
<evidence type="ECO:0000256" key="2">
    <source>
        <dbReference type="ARBA" id="ARBA00022695"/>
    </source>
</evidence>
<dbReference type="PANTHER" id="PTHR30621:SF0">
    <property type="entry name" value="BIFUNCTIONAL GLUTAMINE SYNTHETASE ADENYLYLTRANSFERASE_ADENYLYL-REMOVING ENZYME"/>
    <property type="match status" value="1"/>
</dbReference>
<organism evidence="9">
    <name type="scientific">hydrothermal vent metagenome</name>
    <dbReference type="NCBI Taxonomy" id="652676"/>
    <lineage>
        <taxon>unclassified sequences</taxon>
        <taxon>metagenomes</taxon>
        <taxon>ecological metagenomes</taxon>
    </lineage>
</organism>
<dbReference type="AlphaFoldDB" id="A0A3B1BZT5"/>
<keyword evidence="5" id="KW-0460">Magnesium</keyword>
<dbReference type="Pfam" id="PF08335">
    <property type="entry name" value="GlnD_UR_UTase"/>
    <property type="match status" value="1"/>
</dbReference>
<keyword evidence="3" id="KW-0547">Nucleotide-binding</keyword>
<evidence type="ECO:0000259" key="7">
    <source>
        <dbReference type="Pfam" id="PF03710"/>
    </source>
</evidence>
<keyword evidence="1 9" id="KW-0808">Transferase</keyword>